<feature type="region of interest" description="Disordered" evidence="1">
    <location>
        <begin position="37"/>
        <end position="80"/>
    </location>
</feature>
<keyword evidence="3" id="KW-1185">Reference proteome</keyword>
<protein>
    <submittedName>
        <fullName evidence="2">Uncharacterized protein</fullName>
    </submittedName>
</protein>
<gene>
    <name evidence="2" type="ORF">KI387_010610</name>
</gene>
<feature type="compositionally biased region" description="Acidic residues" evidence="1">
    <location>
        <begin position="60"/>
        <end position="70"/>
    </location>
</feature>
<comment type="caution">
    <text evidence="2">The sequence shown here is derived from an EMBL/GenBank/DDBJ whole genome shotgun (WGS) entry which is preliminary data.</text>
</comment>
<dbReference type="EMBL" id="JAHRHJ020000008">
    <property type="protein sequence ID" value="KAH9306206.1"/>
    <property type="molecule type" value="Genomic_DNA"/>
</dbReference>
<accession>A0AA38FLA3</accession>
<evidence type="ECO:0000313" key="2">
    <source>
        <dbReference type="EMBL" id="KAH9306206.1"/>
    </source>
</evidence>
<sequence length="80" mass="9211">ICHEYGHLVKDYPQRALDPPAEEHKQEEFIIPKKKKITKTQVTSNPVGSDVNRFASLQQDNDDVDNEDPIESQIPKTQMH</sequence>
<evidence type="ECO:0000313" key="3">
    <source>
        <dbReference type="Proteomes" id="UP000824469"/>
    </source>
</evidence>
<evidence type="ECO:0000256" key="1">
    <source>
        <dbReference type="SAM" id="MobiDB-lite"/>
    </source>
</evidence>
<dbReference type="AlphaFoldDB" id="A0AA38FLA3"/>
<feature type="non-terminal residue" evidence="2">
    <location>
        <position position="80"/>
    </location>
</feature>
<feature type="non-terminal residue" evidence="2">
    <location>
        <position position="1"/>
    </location>
</feature>
<reference evidence="2 3" key="1">
    <citation type="journal article" date="2021" name="Nat. Plants">
        <title>The Taxus genome provides insights into paclitaxel biosynthesis.</title>
        <authorList>
            <person name="Xiong X."/>
            <person name="Gou J."/>
            <person name="Liao Q."/>
            <person name="Li Y."/>
            <person name="Zhou Q."/>
            <person name="Bi G."/>
            <person name="Li C."/>
            <person name="Du R."/>
            <person name="Wang X."/>
            <person name="Sun T."/>
            <person name="Guo L."/>
            <person name="Liang H."/>
            <person name="Lu P."/>
            <person name="Wu Y."/>
            <person name="Zhang Z."/>
            <person name="Ro D.K."/>
            <person name="Shang Y."/>
            <person name="Huang S."/>
            <person name="Yan J."/>
        </authorList>
    </citation>
    <scope>NUCLEOTIDE SEQUENCE [LARGE SCALE GENOMIC DNA]</scope>
    <source>
        <strain evidence="2">Ta-2019</strain>
    </source>
</reference>
<dbReference type="Proteomes" id="UP000824469">
    <property type="component" value="Unassembled WGS sequence"/>
</dbReference>
<name>A0AA38FLA3_TAXCH</name>
<proteinExistence type="predicted"/>
<organism evidence="2 3">
    <name type="scientific">Taxus chinensis</name>
    <name type="common">Chinese yew</name>
    <name type="synonym">Taxus wallichiana var. chinensis</name>
    <dbReference type="NCBI Taxonomy" id="29808"/>
    <lineage>
        <taxon>Eukaryota</taxon>
        <taxon>Viridiplantae</taxon>
        <taxon>Streptophyta</taxon>
        <taxon>Embryophyta</taxon>
        <taxon>Tracheophyta</taxon>
        <taxon>Spermatophyta</taxon>
        <taxon>Pinopsida</taxon>
        <taxon>Pinidae</taxon>
        <taxon>Conifers II</taxon>
        <taxon>Cupressales</taxon>
        <taxon>Taxaceae</taxon>
        <taxon>Taxus</taxon>
    </lineage>
</organism>